<dbReference type="GO" id="GO:0016740">
    <property type="term" value="F:transferase activity"/>
    <property type="evidence" value="ECO:0007669"/>
    <property type="project" value="UniProtKB-KW"/>
</dbReference>
<dbReference type="EC" id="6.4.1.2" evidence="7"/>
<comment type="subcellular location">
    <subcellularLocation>
        <location evidence="1">Cytoplasm</location>
    </subcellularLocation>
</comment>
<dbReference type="PROSITE" id="PS50980">
    <property type="entry name" value="COA_CT_NTER"/>
    <property type="match status" value="1"/>
</dbReference>
<dbReference type="RefSeq" id="XP_013894153.1">
    <property type="nucleotide sequence ID" value="XM_014038699.1"/>
</dbReference>
<keyword evidence="8" id="KW-1185">Reference proteome</keyword>
<dbReference type="STRING" id="145388.A0A0D2KHA0"/>
<dbReference type="EMBL" id="KK103680">
    <property type="protein sequence ID" value="KIY95133.1"/>
    <property type="molecule type" value="Genomic_DNA"/>
</dbReference>
<protein>
    <submittedName>
        <fullName evidence="7">Acetyl-CoA carboxylase subunit beta</fullName>
        <ecNumber evidence="7">6.4.1.2</ecNumber>
    </submittedName>
</protein>
<proteinExistence type="predicted"/>
<dbReference type="Gene3D" id="3.90.226.10">
    <property type="entry name" value="2-enoyl-CoA Hydratase, Chain A, domain 1"/>
    <property type="match status" value="1"/>
</dbReference>
<name>A0A0D2KHA0_9CHLO</name>
<dbReference type="Proteomes" id="UP000054498">
    <property type="component" value="Unassembled WGS sequence"/>
</dbReference>
<dbReference type="InterPro" id="IPR011762">
    <property type="entry name" value="COA_CT_N"/>
</dbReference>
<dbReference type="GeneID" id="25730232"/>
<keyword evidence="2" id="KW-0808">Transferase</keyword>
<dbReference type="Pfam" id="PF17848">
    <property type="entry name" value="Zn_ribbon_ACC"/>
    <property type="match status" value="1"/>
</dbReference>
<gene>
    <name evidence="7" type="ORF">MNEG_12830</name>
</gene>
<dbReference type="InterPro" id="IPR029045">
    <property type="entry name" value="ClpP/crotonase-like_dom_sf"/>
</dbReference>
<evidence type="ECO:0000259" key="6">
    <source>
        <dbReference type="PROSITE" id="PS50980"/>
    </source>
</evidence>
<dbReference type="GO" id="GO:0005737">
    <property type="term" value="C:cytoplasm"/>
    <property type="evidence" value="ECO:0007669"/>
    <property type="project" value="UniProtKB-SubCell"/>
</dbReference>
<accession>A0A0D2KHA0</accession>
<evidence type="ECO:0000256" key="4">
    <source>
        <dbReference type="ARBA" id="ARBA00022771"/>
    </source>
</evidence>
<reference evidence="7 8" key="1">
    <citation type="journal article" date="2013" name="BMC Genomics">
        <title>Reconstruction of the lipid metabolism for the microalga Monoraphidium neglectum from its genome sequence reveals characteristics suitable for biofuel production.</title>
        <authorList>
            <person name="Bogen C."/>
            <person name="Al-Dilaimi A."/>
            <person name="Albersmeier A."/>
            <person name="Wichmann J."/>
            <person name="Grundmann M."/>
            <person name="Rupp O."/>
            <person name="Lauersen K.J."/>
            <person name="Blifernez-Klassen O."/>
            <person name="Kalinowski J."/>
            <person name="Goesmann A."/>
            <person name="Mussgnug J.H."/>
            <person name="Kruse O."/>
        </authorList>
    </citation>
    <scope>NUCLEOTIDE SEQUENCE [LARGE SCALE GENOMIC DNA]</scope>
    <source>
        <strain evidence="7 8">SAG 48.87</strain>
    </source>
</reference>
<organism evidence="7 8">
    <name type="scientific">Monoraphidium neglectum</name>
    <dbReference type="NCBI Taxonomy" id="145388"/>
    <lineage>
        <taxon>Eukaryota</taxon>
        <taxon>Viridiplantae</taxon>
        <taxon>Chlorophyta</taxon>
        <taxon>core chlorophytes</taxon>
        <taxon>Chlorophyceae</taxon>
        <taxon>CS clade</taxon>
        <taxon>Sphaeropleales</taxon>
        <taxon>Selenastraceae</taxon>
        <taxon>Monoraphidium</taxon>
    </lineage>
</organism>
<dbReference type="PANTHER" id="PTHR42995">
    <property type="entry name" value="ACETYL-COENZYME A CARBOXYLASE CARBOXYL TRANSFERASE SUBUNIT BETA, CHLOROPLASTIC"/>
    <property type="match status" value="1"/>
</dbReference>
<dbReference type="PANTHER" id="PTHR42995:SF5">
    <property type="entry name" value="ACETYL-COENZYME A CARBOXYLASE CARBOXYL TRANSFERASE SUBUNIT BETA, CHLOROPLASTIC"/>
    <property type="match status" value="1"/>
</dbReference>
<dbReference type="GO" id="GO:2001295">
    <property type="term" value="P:malonyl-CoA biosynthetic process"/>
    <property type="evidence" value="ECO:0007669"/>
    <property type="project" value="TreeGrafter"/>
</dbReference>
<keyword evidence="5" id="KW-0862">Zinc</keyword>
<dbReference type="SUPFAM" id="SSF52096">
    <property type="entry name" value="ClpP/crotonase"/>
    <property type="match status" value="1"/>
</dbReference>
<dbReference type="KEGG" id="mng:MNEG_12830"/>
<dbReference type="OrthoDB" id="10053020at2759"/>
<evidence type="ECO:0000256" key="2">
    <source>
        <dbReference type="ARBA" id="ARBA00022679"/>
    </source>
</evidence>
<dbReference type="InterPro" id="IPR041010">
    <property type="entry name" value="Znf-ACC"/>
</dbReference>
<evidence type="ECO:0000256" key="5">
    <source>
        <dbReference type="ARBA" id="ARBA00022833"/>
    </source>
</evidence>
<evidence type="ECO:0000256" key="3">
    <source>
        <dbReference type="ARBA" id="ARBA00022723"/>
    </source>
</evidence>
<evidence type="ECO:0000313" key="8">
    <source>
        <dbReference type="Proteomes" id="UP000054498"/>
    </source>
</evidence>
<keyword evidence="3" id="KW-0479">Metal-binding</keyword>
<evidence type="ECO:0000313" key="7">
    <source>
        <dbReference type="EMBL" id="KIY95133.1"/>
    </source>
</evidence>
<feature type="domain" description="CoA carboxyltransferase N-terminal" evidence="6">
    <location>
        <begin position="83"/>
        <end position="149"/>
    </location>
</feature>
<dbReference type="AlphaFoldDB" id="A0A0D2KHA0"/>
<dbReference type="GO" id="GO:0006633">
    <property type="term" value="P:fatty acid biosynthetic process"/>
    <property type="evidence" value="ECO:0007669"/>
    <property type="project" value="TreeGrafter"/>
</dbReference>
<keyword evidence="7" id="KW-0436">Ligase</keyword>
<evidence type="ECO:0000256" key="1">
    <source>
        <dbReference type="ARBA" id="ARBA00004496"/>
    </source>
</evidence>
<keyword evidence="4" id="KW-0863">Zinc-finger</keyword>
<dbReference type="GO" id="GO:0003989">
    <property type="term" value="F:acetyl-CoA carboxylase activity"/>
    <property type="evidence" value="ECO:0007669"/>
    <property type="project" value="UniProtKB-EC"/>
</dbReference>
<sequence length="149" mass="15864">MLNAQRLSSGAAGAARGQAPCARPAAPHAAPSRPLVAARAEASNGAYDGNPIMSGPISVGVGAAASDVAAEKGAKPVDRSKGLWTRCDKCGVILYVKHLKEHHHICFGCNYHLKMTSQERIEHLIDPGTWRPLDETLSPMDPLEFTDQK</sequence>
<dbReference type="GO" id="GO:0008270">
    <property type="term" value="F:zinc ion binding"/>
    <property type="evidence" value="ECO:0007669"/>
    <property type="project" value="UniProtKB-KW"/>
</dbReference>